<evidence type="ECO:0000313" key="3">
    <source>
        <dbReference type="Proteomes" id="UP000053660"/>
    </source>
</evidence>
<feature type="region of interest" description="Disordered" evidence="1">
    <location>
        <begin position="1"/>
        <end position="23"/>
    </location>
</feature>
<evidence type="ECO:0000313" key="2">
    <source>
        <dbReference type="EMBL" id="KHJ78503.1"/>
    </source>
</evidence>
<keyword evidence="3" id="KW-1185">Reference proteome</keyword>
<protein>
    <submittedName>
        <fullName evidence="2">Uncharacterized protein</fullName>
    </submittedName>
</protein>
<dbReference type="AlphaFoldDB" id="A0A0B1RZH7"/>
<proteinExistence type="predicted"/>
<reference evidence="2 3" key="1">
    <citation type="submission" date="2014-03" db="EMBL/GenBank/DDBJ databases">
        <title>Draft genome of the hookworm Oesophagostomum dentatum.</title>
        <authorList>
            <person name="Mitreva M."/>
        </authorList>
    </citation>
    <scope>NUCLEOTIDE SEQUENCE [LARGE SCALE GENOMIC DNA]</scope>
    <source>
        <strain evidence="2 3">OD-Hann</strain>
    </source>
</reference>
<organism evidence="2 3">
    <name type="scientific">Oesophagostomum dentatum</name>
    <name type="common">Nodular worm</name>
    <dbReference type="NCBI Taxonomy" id="61180"/>
    <lineage>
        <taxon>Eukaryota</taxon>
        <taxon>Metazoa</taxon>
        <taxon>Ecdysozoa</taxon>
        <taxon>Nematoda</taxon>
        <taxon>Chromadorea</taxon>
        <taxon>Rhabditida</taxon>
        <taxon>Rhabditina</taxon>
        <taxon>Rhabditomorpha</taxon>
        <taxon>Strongyloidea</taxon>
        <taxon>Strongylidae</taxon>
        <taxon>Oesophagostomum</taxon>
    </lineage>
</organism>
<dbReference type="EMBL" id="KN609710">
    <property type="protein sequence ID" value="KHJ78503.1"/>
    <property type="molecule type" value="Genomic_DNA"/>
</dbReference>
<sequence>MTTLPDELIERLPQPPGMENIPQSTREQLRQIHHDRTLNWRQRGDKVRAVLEALPPHLRPQMPPPPPLRGGMFIIEFIQTIRQNTSLNAFVSARAFRSPKYNF</sequence>
<name>A0A0B1RZH7_OESDE</name>
<accession>A0A0B1RZH7</accession>
<gene>
    <name evidence="2" type="ORF">OESDEN_21875</name>
</gene>
<evidence type="ECO:0000256" key="1">
    <source>
        <dbReference type="SAM" id="MobiDB-lite"/>
    </source>
</evidence>
<dbReference type="Proteomes" id="UP000053660">
    <property type="component" value="Unassembled WGS sequence"/>
</dbReference>